<protein>
    <submittedName>
        <fullName evidence="1">Uncharacterized protein</fullName>
    </submittedName>
</protein>
<evidence type="ECO:0000313" key="2">
    <source>
        <dbReference type="Proteomes" id="UP000254869"/>
    </source>
</evidence>
<dbReference type="RefSeq" id="WP_067999929.1">
    <property type="nucleotide sequence ID" value="NZ_QQBC01000005.1"/>
</dbReference>
<sequence length="81" mass="8763">MAEQLSPRDDLDRAIRRWLANETSGGLATDYILFSAYLDPARHGTGYHLALSEGISYHAASGLAGHLPAVVEDTFTGDEDD</sequence>
<reference evidence="1 2" key="1">
    <citation type="submission" date="2018-07" db="EMBL/GenBank/DDBJ databases">
        <title>Genomic Encyclopedia of Type Strains, Phase IV (KMG-IV): sequencing the most valuable type-strain genomes for metagenomic binning, comparative biology and taxonomic classification.</title>
        <authorList>
            <person name="Goeker M."/>
        </authorList>
    </citation>
    <scope>NUCLEOTIDE SEQUENCE [LARGE SCALE GENOMIC DNA]</scope>
    <source>
        <strain evidence="1 2">DSM 44290</strain>
    </source>
</reference>
<proteinExistence type="predicted"/>
<dbReference type="STRING" id="1210086.GCA_001613105_04090"/>
<dbReference type="Proteomes" id="UP000254869">
    <property type="component" value="Unassembled WGS sequence"/>
</dbReference>
<dbReference type="EMBL" id="QQBC01000005">
    <property type="protein sequence ID" value="RDI65726.1"/>
    <property type="molecule type" value="Genomic_DNA"/>
</dbReference>
<name>A0A370I4Q4_9NOCA</name>
<organism evidence="1 2">
    <name type="scientific">Nocardia pseudobrasiliensis</name>
    <dbReference type="NCBI Taxonomy" id="45979"/>
    <lineage>
        <taxon>Bacteria</taxon>
        <taxon>Bacillati</taxon>
        <taxon>Actinomycetota</taxon>
        <taxon>Actinomycetes</taxon>
        <taxon>Mycobacteriales</taxon>
        <taxon>Nocardiaceae</taxon>
        <taxon>Nocardia</taxon>
    </lineage>
</organism>
<accession>A0A370I4Q4</accession>
<comment type="caution">
    <text evidence="1">The sequence shown here is derived from an EMBL/GenBank/DDBJ whole genome shotgun (WGS) entry which is preliminary data.</text>
</comment>
<gene>
    <name evidence="1" type="ORF">DFR76_10541</name>
</gene>
<evidence type="ECO:0000313" key="1">
    <source>
        <dbReference type="EMBL" id="RDI65726.1"/>
    </source>
</evidence>
<dbReference type="AlphaFoldDB" id="A0A370I4Q4"/>
<keyword evidence="2" id="KW-1185">Reference proteome</keyword>